<dbReference type="AlphaFoldDB" id="A0A2T0WUP1"/>
<reference evidence="1 2" key="1">
    <citation type="submission" date="2018-03" db="EMBL/GenBank/DDBJ databases">
        <title>Genomic Encyclopedia of Archaeal and Bacterial Type Strains, Phase II (KMG-II): from individual species to whole genera.</title>
        <authorList>
            <person name="Goeker M."/>
        </authorList>
    </citation>
    <scope>NUCLEOTIDE SEQUENCE [LARGE SCALE GENOMIC DNA]</scope>
    <source>
        <strain evidence="1 2">DSM 27929</strain>
    </source>
</reference>
<dbReference type="OrthoDB" id="7064118at2"/>
<proteinExistence type="predicted"/>
<evidence type="ECO:0000313" key="2">
    <source>
        <dbReference type="Proteomes" id="UP000238157"/>
    </source>
</evidence>
<comment type="caution">
    <text evidence="1">The sequence shown here is derived from an EMBL/GenBank/DDBJ whole genome shotgun (WGS) entry which is preliminary data.</text>
</comment>
<accession>A0A2T0WUP1</accession>
<protein>
    <recommendedName>
        <fullName evidence="3">SatD family protein</fullName>
    </recommendedName>
</protein>
<evidence type="ECO:0000313" key="1">
    <source>
        <dbReference type="EMBL" id="PRY90408.1"/>
    </source>
</evidence>
<dbReference type="EMBL" id="PVTR01000001">
    <property type="protein sequence ID" value="PRY90408.1"/>
    <property type="molecule type" value="Genomic_DNA"/>
</dbReference>
<sequence length="214" mass="24245">MIAVLKGDIIASRKISNPEIWINPLKSLLSKWGSSPKDWELVWGDFFQLEITSPKEALEKAWAIKSTIKQVSPRDSDKKNSPLDVRIAIGIGAKSYDGSKISESNGPAFVYAGERFDTLKKDRVNLAIQSPWEDFEKEINLYLKLAGTFMDTWTISSAELVYLYLQNPLATQEEIGKKLGIKQNSVSGRWSRAKIDELIEINRVFQQKINNLLL</sequence>
<evidence type="ECO:0008006" key="3">
    <source>
        <dbReference type="Google" id="ProtNLM"/>
    </source>
</evidence>
<dbReference type="Proteomes" id="UP000238157">
    <property type="component" value="Unassembled WGS sequence"/>
</dbReference>
<organism evidence="1 2">
    <name type="scientific">Mongoliibacter ruber</name>
    <dbReference type="NCBI Taxonomy" id="1750599"/>
    <lineage>
        <taxon>Bacteria</taxon>
        <taxon>Pseudomonadati</taxon>
        <taxon>Bacteroidota</taxon>
        <taxon>Cytophagia</taxon>
        <taxon>Cytophagales</taxon>
        <taxon>Cyclobacteriaceae</taxon>
        <taxon>Mongoliibacter</taxon>
    </lineage>
</organism>
<gene>
    <name evidence="1" type="ORF">CLW00_10167</name>
</gene>
<name>A0A2T0WUP1_9BACT</name>
<keyword evidence="2" id="KW-1185">Reference proteome</keyword>
<dbReference type="RefSeq" id="WP_106131665.1">
    <property type="nucleotide sequence ID" value="NZ_PVTR01000001.1"/>
</dbReference>